<feature type="region of interest" description="Disordered" evidence="1">
    <location>
        <begin position="111"/>
        <end position="133"/>
    </location>
</feature>
<organism evidence="2 3">
    <name type="scientific">Pristionchus entomophagus</name>
    <dbReference type="NCBI Taxonomy" id="358040"/>
    <lineage>
        <taxon>Eukaryota</taxon>
        <taxon>Metazoa</taxon>
        <taxon>Ecdysozoa</taxon>
        <taxon>Nematoda</taxon>
        <taxon>Chromadorea</taxon>
        <taxon>Rhabditida</taxon>
        <taxon>Rhabditina</taxon>
        <taxon>Diplogasteromorpha</taxon>
        <taxon>Diplogasteroidea</taxon>
        <taxon>Neodiplogasteridae</taxon>
        <taxon>Pristionchus</taxon>
    </lineage>
</organism>
<feature type="non-terminal residue" evidence="2">
    <location>
        <position position="133"/>
    </location>
</feature>
<dbReference type="EMBL" id="BTSX01000006">
    <property type="protein sequence ID" value="GMT05805.1"/>
    <property type="molecule type" value="Genomic_DNA"/>
</dbReference>
<name>A0AAV5UIX0_9BILA</name>
<sequence length="133" mass="14405">APISTLAVSIVPMSTMSSPGPVPPSPAPTTMSALSVPCGVKEKSNSIQHELLRAEQLTKQSFQLLVSLENIETHLSKLGLVLDSVLLLRLLLHKLSWDLGLVSKKRNVTSDHTHKHIHDPRAHSSQSLGGNIR</sequence>
<proteinExistence type="predicted"/>
<evidence type="ECO:0000313" key="2">
    <source>
        <dbReference type="EMBL" id="GMT05805.1"/>
    </source>
</evidence>
<evidence type="ECO:0000256" key="1">
    <source>
        <dbReference type="SAM" id="MobiDB-lite"/>
    </source>
</evidence>
<dbReference type="AlphaFoldDB" id="A0AAV5UIX0"/>
<evidence type="ECO:0000313" key="3">
    <source>
        <dbReference type="Proteomes" id="UP001432027"/>
    </source>
</evidence>
<dbReference type="Proteomes" id="UP001432027">
    <property type="component" value="Unassembled WGS sequence"/>
</dbReference>
<protein>
    <submittedName>
        <fullName evidence="2">Uncharacterized protein</fullName>
    </submittedName>
</protein>
<feature type="non-terminal residue" evidence="2">
    <location>
        <position position="1"/>
    </location>
</feature>
<keyword evidence="3" id="KW-1185">Reference proteome</keyword>
<accession>A0AAV5UIX0</accession>
<gene>
    <name evidence="2" type="ORF">PENTCL1PPCAC_27979</name>
</gene>
<comment type="caution">
    <text evidence="2">The sequence shown here is derived from an EMBL/GenBank/DDBJ whole genome shotgun (WGS) entry which is preliminary data.</text>
</comment>
<reference evidence="2" key="1">
    <citation type="submission" date="2023-10" db="EMBL/GenBank/DDBJ databases">
        <title>Genome assembly of Pristionchus species.</title>
        <authorList>
            <person name="Yoshida K."/>
            <person name="Sommer R.J."/>
        </authorList>
    </citation>
    <scope>NUCLEOTIDE SEQUENCE</scope>
    <source>
        <strain evidence="2">RS0144</strain>
    </source>
</reference>
<feature type="compositionally biased region" description="Polar residues" evidence="1">
    <location>
        <begin position="123"/>
        <end position="133"/>
    </location>
</feature>